<comment type="caution">
    <text evidence="1">The sequence shown here is derived from an EMBL/GenBank/DDBJ whole genome shotgun (WGS) entry which is preliminary data.</text>
</comment>
<accession>A0ABQ5KL54</accession>
<proteinExistence type="predicted"/>
<sequence>MIKNLRPGDWICSHVIRDDRVGACQMIHADFYQDESFYFSPELIPISIPDSTIEGREGGQHPIITCPYETTCPHELPYPLAGGSEGVEWKQLSQTIECTEDWAGFFVYSIFRNQSQTVAIHGLSPSKDNLGSLLPKGQVVTFESVLGTLDDHSGDITGSVPGGWKCKCGWGSGQYPVFIARDQKGKAIAIRMTQEENGNQEFGELSTLTCYCLLPRLTLTRSVTSRRILLEEEAIIRSISNIDGVAGLDRLHNIPQSRQPISTPLLSVWRREAERVSKEVMETTGLGRPQQRCYSA</sequence>
<dbReference type="EMBL" id="BQXS01009952">
    <property type="protein sequence ID" value="GKT32199.1"/>
    <property type="molecule type" value="Genomic_DNA"/>
</dbReference>
<evidence type="ECO:0000313" key="2">
    <source>
        <dbReference type="Proteomes" id="UP001057375"/>
    </source>
</evidence>
<gene>
    <name evidence="1" type="ORF">ADUPG1_006401</name>
</gene>
<reference evidence="1" key="1">
    <citation type="submission" date="2022-03" db="EMBL/GenBank/DDBJ databases">
        <title>Draft genome sequence of Aduncisulcus paluster, a free-living microaerophilic Fornicata.</title>
        <authorList>
            <person name="Yuyama I."/>
            <person name="Kume K."/>
            <person name="Tamura T."/>
            <person name="Inagaki Y."/>
            <person name="Hashimoto T."/>
        </authorList>
    </citation>
    <scope>NUCLEOTIDE SEQUENCE</scope>
    <source>
        <strain evidence="1">NY0171</strain>
    </source>
</reference>
<protein>
    <submittedName>
        <fullName evidence="1">Uncharacterized protein</fullName>
    </submittedName>
</protein>
<organism evidence="1 2">
    <name type="scientific">Aduncisulcus paluster</name>
    <dbReference type="NCBI Taxonomy" id="2918883"/>
    <lineage>
        <taxon>Eukaryota</taxon>
        <taxon>Metamonada</taxon>
        <taxon>Carpediemonas-like organisms</taxon>
        <taxon>Aduncisulcus</taxon>
    </lineage>
</organism>
<keyword evidence="2" id="KW-1185">Reference proteome</keyword>
<dbReference type="Proteomes" id="UP001057375">
    <property type="component" value="Unassembled WGS sequence"/>
</dbReference>
<evidence type="ECO:0000313" key="1">
    <source>
        <dbReference type="EMBL" id="GKT32199.1"/>
    </source>
</evidence>
<name>A0ABQ5KL54_9EUKA</name>